<keyword evidence="2" id="KW-0472">Membrane</keyword>
<accession>A0A0R2DJ28</accession>
<proteinExistence type="inferred from homology"/>
<dbReference type="PATRIC" id="fig|1423744.4.peg.482"/>
<dbReference type="InterPro" id="IPR052710">
    <property type="entry name" value="CAAX_protease"/>
</dbReference>
<dbReference type="Pfam" id="PF02517">
    <property type="entry name" value="Rce1-like"/>
    <property type="match status" value="1"/>
</dbReference>
<dbReference type="STRING" id="1423744.FC86_GL000469"/>
<dbReference type="GO" id="GO:0004175">
    <property type="term" value="F:endopeptidase activity"/>
    <property type="evidence" value="ECO:0007669"/>
    <property type="project" value="UniProtKB-ARBA"/>
</dbReference>
<reference evidence="4 5" key="1">
    <citation type="journal article" date="2015" name="Genome Announc.">
        <title>Expanding the biotechnology potential of lactobacilli through comparative genomics of 213 strains and associated genera.</title>
        <authorList>
            <person name="Sun Z."/>
            <person name="Harris H.M."/>
            <person name="McCann A."/>
            <person name="Guo C."/>
            <person name="Argimon S."/>
            <person name="Zhang W."/>
            <person name="Yang X."/>
            <person name="Jeffery I.B."/>
            <person name="Cooney J.C."/>
            <person name="Kagawa T.F."/>
            <person name="Liu W."/>
            <person name="Song Y."/>
            <person name="Salvetti E."/>
            <person name="Wrobel A."/>
            <person name="Rasinkangas P."/>
            <person name="Parkhill J."/>
            <person name="Rea M.C."/>
            <person name="O'Sullivan O."/>
            <person name="Ritari J."/>
            <person name="Douillard F.P."/>
            <person name="Paul Ross R."/>
            <person name="Yang R."/>
            <person name="Briner A.E."/>
            <person name="Felis G.E."/>
            <person name="de Vos W.M."/>
            <person name="Barrangou R."/>
            <person name="Klaenhammer T.R."/>
            <person name="Caufield P.W."/>
            <person name="Cui Y."/>
            <person name="Zhang H."/>
            <person name="O'Toole P.W."/>
        </authorList>
    </citation>
    <scope>NUCLEOTIDE SEQUENCE [LARGE SCALE GENOMIC DNA]</scope>
    <source>
        <strain evidence="4 5">DSM 23037</strain>
    </source>
</reference>
<organism evidence="4 5">
    <name type="scientific">Holzapfeliella floricola DSM 23037 = JCM 16512</name>
    <dbReference type="NCBI Taxonomy" id="1423744"/>
    <lineage>
        <taxon>Bacteria</taxon>
        <taxon>Bacillati</taxon>
        <taxon>Bacillota</taxon>
        <taxon>Bacilli</taxon>
        <taxon>Lactobacillales</taxon>
        <taxon>Lactobacillaceae</taxon>
        <taxon>Holzapfeliella</taxon>
    </lineage>
</organism>
<dbReference type="InterPro" id="IPR003675">
    <property type="entry name" value="Rce1/LyrA-like_dom"/>
</dbReference>
<feature type="transmembrane region" description="Helical" evidence="2">
    <location>
        <begin position="12"/>
        <end position="33"/>
    </location>
</feature>
<evidence type="ECO:0000256" key="1">
    <source>
        <dbReference type="ARBA" id="ARBA00009067"/>
    </source>
</evidence>
<evidence type="ECO:0000313" key="5">
    <source>
        <dbReference type="Proteomes" id="UP000051378"/>
    </source>
</evidence>
<evidence type="ECO:0000256" key="2">
    <source>
        <dbReference type="SAM" id="Phobius"/>
    </source>
</evidence>
<protein>
    <recommendedName>
        <fullName evidence="3">CAAX prenyl protease 2/Lysostaphin resistance protein A-like domain-containing protein</fullName>
    </recommendedName>
</protein>
<comment type="caution">
    <text evidence="4">The sequence shown here is derived from an EMBL/GenBank/DDBJ whole genome shotgun (WGS) entry which is preliminary data.</text>
</comment>
<evidence type="ECO:0000313" key="4">
    <source>
        <dbReference type="EMBL" id="KRN04097.1"/>
    </source>
</evidence>
<feature type="transmembrane region" description="Helical" evidence="2">
    <location>
        <begin position="160"/>
        <end position="177"/>
    </location>
</feature>
<dbReference type="AlphaFoldDB" id="A0A0R2DJ28"/>
<dbReference type="RefSeq" id="WP_056974703.1">
    <property type="nucleotide sequence ID" value="NZ_AYZL01000018.1"/>
</dbReference>
<dbReference type="PANTHER" id="PTHR36435">
    <property type="entry name" value="SLR1288 PROTEIN"/>
    <property type="match status" value="1"/>
</dbReference>
<feature type="transmembrane region" description="Helical" evidence="2">
    <location>
        <begin position="183"/>
        <end position="202"/>
    </location>
</feature>
<evidence type="ECO:0000259" key="3">
    <source>
        <dbReference type="Pfam" id="PF02517"/>
    </source>
</evidence>
<feature type="transmembrane region" description="Helical" evidence="2">
    <location>
        <begin position="45"/>
        <end position="64"/>
    </location>
</feature>
<comment type="similarity">
    <text evidence="1">Belongs to the UPF0177 family.</text>
</comment>
<dbReference type="GO" id="GO:0080120">
    <property type="term" value="P:CAAX-box protein maturation"/>
    <property type="evidence" value="ECO:0007669"/>
    <property type="project" value="UniProtKB-ARBA"/>
</dbReference>
<keyword evidence="2" id="KW-1133">Transmembrane helix</keyword>
<dbReference type="EMBL" id="AYZL01000018">
    <property type="protein sequence ID" value="KRN04097.1"/>
    <property type="molecule type" value="Genomic_DNA"/>
</dbReference>
<feature type="domain" description="CAAX prenyl protease 2/Lysostaphin resistance protein A-like" evidence="3">
    <location>
        <begin position="127"/>
        <end position="218"/>
    </location>
</feature>
<keyword evidence="2" id="KW-0812">Transmembrane</keyword>
<dbReference type="PANTHER" id="PTHR36435:SF1">
    <property type="entry name" value="CAAX AMINO TERMINAL PROTEASE FAMILY PROTEIN"/>
    <property type="match status" value="1"/>
</dbReference>
<name>A0A0R2DJ28_9LACO</name>
<keyword evidence="5" id="KW-1185">Reference proteome</keyword>
<feature type="transmembrane region" description="Helical" evidence="2">
    <location>
        <begin position="85"/>
        <end position="107"/>
    </location>
</feature>
<sequence length="221" mass="25281">MFKKRGTFEKVLMIFIFFFFDILLTGLMGTVKAEPISMGYIINNAIRIIVAVAIIYVMTIEYGHELKSDNQRKFQFNWRFNKRNVMIIFIGAVIMLAFQFLVSLVLSGNQTSANEAGLNEIISKVNFLFPLFVMFVGPIVEEYIFRGLFFNLFFKKDTRLNNVVGIFVNGVLFGLMHETSLSIYLVLYSVMGMILASVYLFTKDIKSSIVVHIINNVISSL</sequence>
<dbReference type="OrthoDB" id="8607342at2"/>
<dbReference type="Proteomes" id="UP000051378">
    <property type="component" value="Unassembled WGS sequence"/>
</dbReference>
<gene>
    <name evidence="4" type="ORF">FC86_GL000469</name>
</gene>
<feature type="transmembrane region" description="Helical" evidence="2">
    <location>
        <begin position="127"/>
        <end position="148"/>
    </location>
</feature>